<sequence>MRSTTAAVASSPVQLLLLLHSPSKQLPHPTPSTMSFHLSGEDIRIEDNHILRARLRNVNGDLVDAEIDLDHCLGNADGMIQWDNRDFSQSCQNVHYAIEGGGAVPVLRCELRTEEGNWEARDVNLAERIENQDGRFVFT</sequence>
<evidence type="ECO:0000313" key="3">
    <source>
        <dbReference type="Proteomes" id="UP000799438"/>
    </source>
</evidence>
<dbReference type="Pfam" id="PF08881">
    <property type="entry name" value="CVNH"/>
    <property type="match status" value="1"/>
</dbReference>
<proteinExistence type="predicted"/>
<dbReference type="EMBL" id="ML995499">
    <property type="protein sequence ID" value="KAF2137924.1"/>
    <property type="molecule type" value="Genomic_DNA"/>
</dbReference>
<evidence type="ECO:0000313" key="2">
    <source>
        <dbReference type="EMBL" id="KAF2137924.1"/>
    </source>
</evidence>
<protein>
    <recommendedName>
        <fullName evidence="1">Cyanovirin-N domain-containing protein</fullName>
    </recommendedName>
</protein>
<dbReference type="PANTHER" id="PTHR42076">
    <property type="entry name" value="CYANOVIRIN-N HOMOLOG"/>
    <property type="match status" value="1"/>
</dbReference>
<keyword evidence="3" id="KW-1185">Reference proteome</keyword>
<gene>
    <name evidence="2" type="ORF">K452DRAFT_278032</name>
</gene>
<accession>A0A6A6B3Y7</accession>
<dbReference type="Proteomes" id="UP000799438">
    <property type="component" value="Unassembled WGS sequence"/>
</dbReference>
<organism evidence="2 3">
    <name type="scientific">Aplosporella prunicola CBS 121167</name>
    <dbReference type="NCBI Taxonomy" id="1176127"/>
    <lineage>
        <taxon>Eukaryota</taxon>
        <taxon>Fungi</taxon>
        <taxon>Dikarya</taxon>
        <taxon>Ascomycota</taxon>
        <taxon>Pezizomycotina</taxon>
        <taxon>Dothideomycetes</taxon>
        <taxon>Dothideomycetes incertae sedis</taxon>
        <taxon>Botryosphaeriales</taxon>
        <taxon>Aplosporellaceae</taxon>
        <taxon>Aplosporella</taxon>
    </lineage>
</organism>
<feature type="domain" description="Cyanovirin-N" evidence="1">
    <location>
        <begin position="35"/>
        <end position="138"/>
    </location>
</feature>
<evidence type="ECO:0000259" key="1">
    <source>
        <dbReference type="SMART" id="SM01111"/>
    </source>
</evidence>
<dbReference type="Gene3D" id="2.30.60.10">
    <property type="entry name" value="Cyanovirin-N"/>
    <property type="match status" value="1"/>
</dbReference>
<dbReference type="RefSeq" id="XP_033393639.1">
    <property type="nucleotide sequence ID" value="XM_033539350.1"/>
</dbReference>
<dbReference type="SUPFAM" id="SSF51322">
    <property type="entry name" value="Cyanovirin-N"/>
    <property type="match status" value="1"/>
</dbReference>
<reference evidence="2" key="1">
    <citation type="journal article" date="2020" name="Stud. Mycol.">
        <title>101 Dothideomycetes genomes: a test case for predicting lifestyles and emergence of pathogens.</title>
        <authorList>
            <person name="Haridas S."/>
            <person name="Albert R."/>
            <person name="Binder M."/>
            <person name="Bloem J."/>
            <person name="Labutti K."/>
            <person name="Salamov A."/>
            <person name="Andreopoulos B."/>
            <person name="Baker S."/>
            <person name="Barry K."/>
            <person name="Bills G."/>
            <person name="Bluhm B."/>
            <person name="Cannon C."/>
            <person name="Castanera R."/>
            <person name="Culley D."/>
            <person name="Daum C."/>
            <person name="Ezra D."/>
            <person name="Gonzalez J."/>
            <person name="Henrissat B."/>
            <person name="Kuo A."/>
            <person name="Liang C."/>
            <person name="Lipzen A."/>
            <person name="Lutzoni F."/>
            <person name="Magnuson J."/>
            <person name="Mondo S."/>
            <person name="Nolan M."/>
            <person name="Ohm R."/>
            <person name="Pangilinan J."/>
            <person name="Park H.-J."/>
            <person name="Ramirez L."/>
            <person name="Alfaro M."/>
            <person name="Sun H."/>
            <person name="Tritt A."/>
            <person name="Yoshinaga Y."/>
            <person name="Zwiers L.-H."/>
            <person name="Turgeon B."/>
            <person name="Goodwin S."/>
            <person name="Spatafora J."/>
            <person name="Crous P."/>
            <person name="Grigoriev I."/>
        </authorList>
    </citation>
    <scope>NUCLEOTIDE SEQUENCE</scope>
    <source>
        <strain evidence="2">CBS 121167</strain>
    </source>
</reference>
<dbReference type="OrthoDB" id="2441380at2759"/>
<dbReference type="SMART" id="SM01111">
    <property type="entry name" value="CVNH"/>
    <property type="match status" value="1"/>
</dbReference>
<dbReference type="AlphaFoldDB" id="A0A6A6B3Y7"/>
<dbReference type="InterPro" id="IPR036673">
    <property type="entry name" value="Cyanovirin-N_sf"/>
</dbReference>
<name>A0A6A6B3Y7_9PEZI</name>
<dbReference type="InterPro" id="IPR011058">
    <property type="entry name" value="Cyanovirin-N"/>
</dbReference>
<dbReference type="GeneID" id="54296846"/>
<dbReference type="PANTHER" id="PTHR42076:SF1">
    <property type="entry name" value="CYANOVIRIN-N DOMAIN-CONTAINING PROTEIN"/>
    <property type="match status" value="1"/>
</dbReference>